<proteinExistence type="predicted"/>
<feature type="region of interest" description="Disordered" evidence="1">
    <location>
        <begin position="1"/>
        <end position="66"/>
    </location>
</feature>
<evidence type="ECO:0000313" key="3">
    <source>
        <dbReference type="Proteomes" id="UP000567885"/>
    </source>
</evidence>
<accession>A0A8H5WF40</accession>
<name>A0A8H5WF40_FUSHE</name>
<feature type="compositionally biased region" description="Polar residues" evidence="1">
    <location>
        <begin position="1"/>
        <end position="11"/>
    </location>
</feature>
<feature type="compositionally biased region" description="Acidic residues" evidence="1">
    <location>
        <begin position="166"/>
        <end position="197"/>
    </location>
</feature>
<feature type="compositionally biased region" description="Polar residues" evidence="1">
    <location>
        <begin position="21"/>
        <end position="33"/>
    </location>
</feature>
<feature type="compositionally biased region" description="Basic and acidic residues" evidence="1">
    <location>
        <begin position="198"/>
        <end position="214"/>
    </location>
</feature>
<organism evidence="2 3">
    <name type="scientific">Fusarium heterosporum</name>
    <dbReference type="NCBI Taxonomy" id="42747"/>
    <lineage>
        <taxon>Eukaryota</taxon>
        <taxon>Fungi</taxon>
        <taxon>Dikarya</taxon>
        <taxon>Ascomycota</taxon>
        <taxon>Pezizomycotina</taxon>
        <taxon>Sordariomycetes</taxon>
        <taxon>Hypocreomycetidae</taxon>
        <taxon>Hypocreales</taxon>
        <taxon>Nectriaceae</taxon>
        <taxon>Fusarium</taxon>
        <taxon>Fusarium heterosporum species complex</taxon>
    </lineage>
</organism>
<evidence type="ECO:0000256" key="1">
    <source>
        <dbReference type="SAM" id="MobiDB-lite"/>
    </source>
</evidence>
<keyword evidence="3" id="KW-1185">Reference proteome</keyword>
<comment type="caution">
    <text evidence="2">The sequence shown here is derived from an EMBL/GenBank/DDBJ whole genome shotgun (WGS) entry which is preliminary data.</text>
</comment>
<dbReference type="AlphaFoldDB" id="A0A8H5WF40"/>
<evidence type="ECO:0000313" key="2">
    <source>
        <dbReference type="EMBL" id="KAF5660227.1"/>
    </source>
</evidence>
<gene>
    <name evidence="2" type="ORF">FHETE_9056</name>
</gene>
<protein>
    <submittedName>
        <fullName evidence="2">Amine oxidase flavin-containing protein</fullName>
    </submittedName>
</protein>
<dbReference type="EMBL" id="JAAGWQ010000199">
    <property type="protein sequence ID" value="KAF5660227.1"/>
    <property type="molecule type" value="Genomic_DNA"/>
</dbReference>
<reference evidence="2 3" key="1">
    <citation type="submission" date="2020-05" db="EMBL/GenBank/DDBJ databases">
        <title>Identification and distribution of gene clusters putatively required for synthesis of sphingolipid metabolism inhibitors in phylogenetically diverse species of the filamentous fungus Fusarium.</title>
        <authorList>
            <person name="Kim H.-S."/>
            <person name="Busman M."/>
            <person name="Brown D.W."/>
            <person name="Divon H."/>
            <person name="Uhlig S."/>
            <person name="Proctor R.H."/>
        </authorList>
    </citation>
    <scope>NUCLEOTIDE SEQUENCE [LARGE SCALE GENOMIC DNA]</scope>
    <source>
        <strain evidence="2 3">NRRL 20693</strain>
    </source>
</reference>
<sequence length="468" mass="53587">MPPRKSTQATTKRAHDEADNNQRASKSARTNDTPAEEQAEQSKGPKGSRKRRISRGPKGEAMMPQFMPRECAEAKVIETLPMPSRWVAAIDATPDRSMTLGSRKWWEDHGPWLEANKKGLKLTAAKWKMRDEAMKQDGTVPDDEGADDWDFVCHPIPRTERGRSFDEDEDEDEDEDDEDEDDEEDEDEDEEDEGVDQDGEKSKGKDSEEEKPYDKLASLHPDWPWSFTMRGIDRFTWLQQEALKRDQDDFDMHVYNDFTGYGMHEVMENAFAQFGSVFKPKASYRDIWPEVEGIAMALRSGLIEYAMCDDPEKCESISEMVGYLTLATIDSLKAQGVFKPDSEIRNLGTVLFMLIRWGREQIDNEFSEECCSWVYKVIDLAKEAGIQLAAPHNFDKSYNEIMENREQRAKKMNRWNSVKWPAKVKAYTTKHIGGAGAKLGGHRFDITTFTKAERKKYSIAPGGGWDLM</sequence>
<feature type="compositionally biased region" description="Acidic residues" evidence="1">
    <location>
        <begin position="140"/>
        <end position="150"/>
    </location>
</feature>
<dbReference type="Proteomes" id="UP000567885">
    <property type="component" value="Unassembled WGS sequence"/>
</dbReference>
<dbReference type="OrthoDB" id="10037289at2759"/>
<feature type="region of interest" description="Disordered" evidence="1">
    <location>
        <begin position="136"/>
        <end position="217"/>
    </location>
</feature>
<feature type="compositionally biased region" description="Basic residues" evidence="1">
    <location>
        <begin position="46"/>
        <end position="55"/>
    </location>
</feature>